<dbReference type="Gene3D" id="3.30.420.10">
    <property type="entry name" value="Ribonuclease H-like superfamily/Ribonuclease H"/>
    <property type="match status" value="1"/>
</dbReference>
<dbReference type="PROSITE" id="PS51253">
    <property type="entry name" value="HTH_CENPB"/>
    <property type="match status" value="1"/>
</dbReference>
<dbReference type="Pfam" id="PF03184">
    <property type="entry name" value="DDE_1"/>
    <property type="match status" value="1"/>
</dbReference>
<dbReference type="EMBL" id="ML119199">
    <property type="protein sequence ID" value="RPB07023.1"/>
    <property type="molecule type" value="Genomic_DNA"/>
</dbReference>
<evidence type="ECO:0000259" key="3">
    <source>
        <dbReference type="PROSITE" id="PS51253"/>
    </source>
</evidence>
<proteinExistence type="predicted"/>
<feature type="region of interest" description="Disordered" evidence="2">
    <location>
        <begin position="1"/>
        <end position="28"/>
    </location>
</feature>
<dbReference type="InterPro" id="IPR036397">
    <property type="entry name" value="RNaseH_sf"/>
</dbReference>
<keyword evidence="5" id="KW-1185">Reference proteome</keyword>
<keyword evidence="1" id="KW-0238">DNA-binding</keyword>
<dbReference type="InParanoid" id="A0A3N4K9A5"/>
<dbReference type="InterPro" id="IPR050863">
    <property type="entry name" value="CenT-Element_Derived"/>
</dbReference>
<evidence type="ECO:0000313" key="4">
    <source>
        <dbReference type="EMBL" id="RPB07023.1"/>
    </source>
</evidence>
<dbReference type="PANTHER" id="PTHR19303">
    <property type="entry name" value="TRANSPOSON"/>
    <property type="match status" value="1"/>
</dbReference>
<dbReference type="GO" id="GO:0003677">
    <property type="term" value="F:DNA binding"/>
    <property type="evidence" value="ECO:0007669"/>
    <property type="project" value="UniProtKB-KW"/>
</dbReference>
<protein>
    <submittedName>
        <fullName evidence="4">DDE-domain-containing protein</fullName>
    </submittedName>
</protein>
<feature type="domain" description="HTH CENPB-type" evidence="3">
    <location>
        <begin position="111"/>
        <end position="181"/>
    </location>
</feature>
<sequence>MSERVSTTVQNVFPLSDFQGRDPNPLPPIPSQACTKAEVDHDKSYTKYERIALGLAHYHAELHAYTQSIADPDSNSIQKKPIVLQIAKMYDIPESTLRRHIKNPASRSVAEANKDKQILSVEEEKVLVERLLFLDDFNIPADKSLFFDLAHKLLHQRDPKRMIGKDWFYSFLARHPECRYLTVKSISTNRANAVNYNALNDFSIKLQYTTDKYKIIPKNTYNMDETGFILGMGDKVKRICRNIRKDSVYKEFKNGESCSVVECISTDGFTVTPLVIFKGCNHIAAWFKNAKLESYWYGHSPKGYNNCVLCLEYLQNIFEPETSNRSNGEWRLLIFDCFESHLQLEIIEFYLDNKTIPLCLPSHTSHVLQPLDVGVFSPLKKYYRQEISKLRSPITKNNFPNLLALARQKAFSVSNIQSGFRASGIYPYNPTVVLNTLT</sequence>
<reference evidence="4 5" key="1">
    <citation type="journal article" date="2018" name="Nat. Ecol. Evol.">
        <title>Pezizomycetes genomes reveal the molecular basis of ectomycorrhizal truffle lifestyle.</title>
        <authorList>
            <person name="Murat C."/>
            <person name="Payen T."/>
            <person name="Noel B."/>
            <person name="Kuo A."/>
            <person name="Morin E."/>
            <person name="Chen J."/>
            <person name="Kohler A."/>
            <person name="Krizsan K."/>
            <person name="Balestrini R."/>
            <person name="Da Silva C."/>
            <person name="Montanini B."/>
            <person name="Hainaut M."/>
            <person name="Levati E."/>
            <person name="Barry K.W."/>
            <person name="Belfiori B."/>
            <person name="Cichocki N."/>
            <person name="Clum A."/>
            <person name="Dockter R.B."/>
            <person name="Fauchery L."/>
            <person name="Guy J."/>
            <person name="Iotti M."/>
            <person name="Le Tacon F."/>
            <person name="Lindquist E.A."/>
            <person name="Lipzen A."/>
            <person name="Malagnac F."/>
            <person name="Mello A."/>
            <person name="Molinier V."/>
            <person name="Miyauchi S."/>
            <person name="Poulain J."/>
            <person name="Riccioni C."/>
            <person name="Rubini A."/>
            <person name="Sitrit Y."/>
            <person name="Splivallo R."/>
            <person name="Traeger S."/>
            <person name="Wang M."/>
            <person name="Zifcakova L."/>
            <person name="Wipf D."/>
            <person name="Zambonelli A."/>
            <person name="Paolocci F."/>
            <person name="Nowrousian M."/>
            <person name="Ottonello S."/>
            <person name="Baldrian P."/>
            <person name="Spatafora J.W."/>
            <person name="Henrissat B."/>
            <person name="Nagy L.G."/>
            <person name="Aury J.M."/>
            <person name="Wincker P."/>
            <person name="Grigoriev I.V."/>
            <person name="Bonfante P."/>
            <person name="Martin F.M."/>
        </authorList>
    </citation>
    <scope>NUCLEOTIDE SEQUENCE [LARGE SCALE GENOMIC DNA]</scope>
    <source>
        <strain evidence="4 5">CCBAS932</strain>
    </source>
</reference>
<dbReference type="STRING" id="1392247.A0A3N4K9A5"/>
<feature type="non-terminal residue" evidence="4">
    <location>
        <position position="438"/>
    </location>
</feature>
<dbReference type="InterPro" id="IPR006600">
    <property type="entry name" value="HTH_CenpB_DNA-bd_dom"/>
</dbReference>
<accession>A0A3N4K9A5</accession>
<gene>
    <name evidence="4" type="ORF">P167DRAFT_496391</name>
</gene>
<dbReference type="AlphaFoldDB" id="A0A3N4K9A5"/>
<dbReference type="InterPro" id="IPR004875">
    <property type="entry name" value="DDE_SF_endonuclease_dom"/>
</dbReference>
<dbReference type="PANTHER" id="PTHR19303:SF74">
    <property type="entry name" value="POGO TRANSPOSABLE ELEMENT WITH KRAB DOMAIN"/>
    <property type="match status" value="1"/>
</dbReference>
<name>A0A3N4K9A5_9PEZI</name>
<dbReference type="Proteomes" id="UP000277580">
    <property type="component" value="Unassembled WGS sequence"/>
</dbReference>
<organism evidence="4 5">
    <name type="scientific">Morchella conica CCBAS932</name>
    <dbReference type="NCBI Taxonomy" id="1392247"/>
    <lineage>
        <taxon>Eukaryota</taxon>
        <taxon>Fungi</taxon>
        <taxon>Dikarya</taxon>
        <taxon>Ascomycota</taxon>
        <taxon>Pezizomycotina</taxon>
        <taxon>Pezizomycetes</taxon>
        <taxon>Pezizales</taxon>
        <taxon>Morchellaceae</taxon>
        <taxon>Morchella</taxon>
    </lineage>
</organism>
<evidence type="ECO:0000313" key="5">
    <source>
        <dbReference type="Proteomes" id="UP000277580"/>
    </source>
</evidence>
<dbReference type="GO" id="GO:0005634">
    <property type="term" value="C:nucleus"/>
    <property type="evidence" value="ECO:0007669"/>
    <property type="project" value="TreeGrafter"/>
</dbReference>
<evidence type="ECO:0000256" key="1">
    <source>
        <dbReference type="ARBA" id="ARBA00023125"/>
    </source>
</evidence>
<evidence type="ECO:0000256" key="2">
    <source>
        <dbReference type="SAM" id="MobiDB-lite"/>
    </source>
</evidence>
<feature type="compositionally biased region" description="Polar residues" evidence="2">
    <location>
        <begin position="1"/>
        <end position="13"/>
    </location>
</feature>
<dbReference type="OrthoDB" id="4357141at2759"/>